<dbReference type="RefSeq" id="WP_093962506.1">
    <property type="nucleotide sequence ID" value="NZ_FXYG01000001.1"/>
</dbReference>
<dbReference type="Gene3D" id="2.40.10.120">
    <property type="match status" value="1"/>
</dbReference>
<dbReference type="EMBL" id="FXYG01000001">
    <property type="protein sequence ID" value="SMX35419.1"/>
    <property type="molecule type" value="Genomic_DNA"/>
</dbReference>
<name>A0A238JXP5_9RHOB</name>
<accession>A0A238JXP5</accession>
<dbReference type="Proteomes" id="UP000202485">
    <property type="component" value="Unassembled WGS sequence"/>
</dbReference>
<keyword evidence="2" id="KW-0732">Signal</keyword>
<proteinExistence type="predicted"/>
<evidence type="ECO:0000313" key="4">
    <source>
        <dbReference type="EMBL" id="SMX35419.1"/>
    </source>
</evidence>
<dbReference type="InterPro" id="IPR009003">
    <property type="entry name" value="Peptidase_S1_PA"/>
</dbReference>
<dbReference type="SUPFAM" id="SSF47090">
    <property type="entry name" value="PGBD-like"/>
    <property type="match status" value="1"/>
</dbReference>
<dbReference type="AlphaFoldDB" id="A0A238JXP5"/>
<feature type="chain" id="PRO_5013008919" evidence="2">
    <location>
        <begin position="22"/>
        <end position="581"/>
    </location>
</feature>
<evidence type="ECO:0000259" key="3">
    <source>
        <dbReference type="Pfam" id="PF01471"/>
    </source>
</evidence>
<dbReference type="SUPFAM" id="SSF50494">
    <property type="entry name" value="Trypsin-like serine proteases"/>
    <property type="match status" value="1"/>
</dbReference>
<evidence type="ECO:0000313" key="5">
    <source>
        <dbReference type="Proteomes" id="UP000202485"/>
    </source>
</evidence>
<feature type="compositionally biased region" description="Polar residues" evidence="1">
    <location>
        <begin position="135"/>
        <end position="147"/>
    </location>
</feature>
<dbReference type="InterPro" id="IPR036366">
    <property type="entry name" value="PGBDSf"/>
</dbReference>
<gene>
    <name evidence="4" type="ORF">RUA8715_01013</name>
</gene>
<dbReference type="InterPro" id="IPR002477">
    <property type="entry name" value="Peptidoglycan-bd-like"/>
</dbReference>
<dbReference type="OrthoDB" id="6810892at2"/>
<keyword evidence="5" id="KW-1185">Reference proteome</keyword>
<feature type="region of interest" description="Disordered" evidence="1">
    <location>
        <begin position="123"/>
        <end position="147"/>
    </location>
</feature>
<dbReference type="Pfam" id="PF13365">
    <property type="entry name" value="Trypsin_2"/>
    <property type="match status" value="1"/>
</dbReference>
<dbReference type="Pfam" id="PF01471">
    <property type="entry name" value="PG_binding_1"/>
    <property type="match status" value="1"/>
</dbReference>
<feature type="domain" description="Peptidoglycan binding-like" evidence="3">
    <location>
        <begin position="157"/>
        <end position="213"/>
    </location>
</feature>
<organism evidence="4 5">
    <name type="scientific">Ruegeria arenilitoris</name>
    <dbReference type="NCBI Taxonomy" id="1173585"/>
    <lineage>
        <taxon>Bacteria</taxon>
        <taxon>Pseudomonadati</taxon>
        <taxon>Pseudomonadota</taxon>
        <taxon>Alphaproteobacteria</taxon>
        <taxon>Rhodobacterales</taxon>
        <taxon>Roseobacteraceae</taxon>
        <taxon>Ruegeria</taxon>
    </lineage>
</organism>
<evidence type="ECO:0000256" key="2">
    <source>
        <dbReference type="SAM" id="SignalP"/>
    </source>
</evidence>
<dbReference type="Gene3D" id="1.10.101.10">
    <property type="entry name" value="PGBD-like superfamily/PGBD"/>
    <property type="match status" value="1"/>
</dbReference>
<dbReference type="InterPro" id="IPR036365">
    <property type="entry name" value="PGBD-like_sf"/>
</dbReference>
<protein>
    <submittedName>
        <fullName evidence="4">Putative peptidoglycan binding domain protein</fullName>
    </submittedName>
</protein>
<evidence type="ECO:0000256" key="1">
    <source>
        <dbReference type="SAM" id="MobiDB-lite"/>
    </source>
</evidence>
<sequence length="581" mass="62269">MTRIFVAILLLITVGLRAAYAQQGTDAGVWVQVEAQPSLREAQDRAQVYANALPDVNGFRLNSGWYAIVIGPYLRADAEQVLRVYRAERQIPSDSFITFSGALGQQFWPIGANVLNRGAITAPVQPEPQPEQPQAGLTPQPSDETRSQALQSERLLSGQERKDLQTALQAAGFYSSTIDGAFGQGTRRSMAEWQRFNGFEPTGVLTTAQRKALMDDYNAPLISVGMARHVDDRAGISVDLPLGVVAFDRYEAPFAHFNPNGDLDARVVLISQEGSNTTLRALFEAMQSLEIVPLNGPRELRGDRFTIEGRGNGIVSYTQANLSNGKIKGFTLVWPEGDDARRARVLAAMTASFETTDGVLDAAAGANAEQSIDLMSGLQLRKPRLSRSGFFADPNGLVLTVAEAVQNCTRVTLEDGQELQTAWSDPELGVAVLRPNKTLAPMAVAALNEAQPRLQSEVAVAGYSYEGALGAPTLTYGKIADIRGLNGEAGVTRLSLTAQPGDAGGPVFDDHGNVVGMLLPAQTEGRTLPRDVSLAAAADRLHEILSKAGATAQTAKETGQVSPDELNRRATGMTVLVNCWG</sequence>
<feature type="signal peptide" evidence="2">
    <location>
        <begin position="1"/>
        <end position="21"/>
    </location>
</feature>
<reference evidence="5" key="1">
    <citation type="submission" date="2017-05" db="EMBL/GenBank/DDBJ databases">
        <authorList>
            <person name="Rodrigo-Torres L."/>
            <person name="Arahal R. D."/>
            <person name="Lucena T."/>
        </authorList>
    </citation>
    <scope>NUCLEOTIDE SEQUENCE [LARGE SCALE GENOMIC DNA]</scope>
    <source>
        <strain evidence="5">CECT 8715</strain>
    </source>
</reference>